<dbReference type="InterPro" id="IPR001645">
    <property type="entry name" value="Folylpolyglutamate_synth"/>
</dbReference>
<dbReference type="PROSITE" id="PS01012">
    <property type="entry name" value="FOLYLPOLYGLU_SYNT_2"/>
    <property type="match status" value="1"/>
</dbReference>
<evidence type="ECO:0000259" key="19">
    <source>
        <dbReference type="Pfam" id="PF02875"/>
    </source>
</evidence>
<keyword evidence="11 18" id="KW-0547">Nucleotide-binding</keyword>
<dbReference type="AlphaFoldDB" id="A0A1H3JU56"/>
<keyword evidence="14" id="KW-0289">Folate biosynthesis</keyword>
<reference evidence="21 22" key="1">
    <citation type="submission" date="2016-10" db="EMBL/GenBank/DDBJ databases">
        <authorList>
            <person name="de Groot N.N."/>
        </authorList>
    </citation>
    <scope>NUCLEOTIDE SEQUENCE [LARGE SCALE GENOMIC DNA]</scope>
    <source>
        <strain evidence="21 22">APO</strain>
    </source>
</reference>
<dbReference type="Gene3D" id="3.40.1190.10">
    <property type="entry name" value="Mur-like, catalytic domain"/>
    <property type="match status" value="1"/>
</dbReference>
<keyword evidence="12 18" id="KW-0067">ATP-binding</keyword>
<keyword evidence="9 18" id="KW-0436">Ligase</keyword>
<dbReference type="GO" id="GO:0008841">
    <property type="term" value="F:dihydrofolate synthase activity"/>
    <property type="evidence" value="ECO:0007669"/>
    <property type="project" value="UniProtKB-EC"/>
</dbReference>
<dbReference type="GO" id="GO:0005737">
    <property type="term" value="C:cytoplasm"/>
    <property type="evidence" value="ECO:0007669"/>
    <property type="project" value="TreeGrafter"/>
</dbReference>
<evidence type="ECO:0000256" key="1">
    <source>
        <dbReference type="ARBA" id="ARBA00001946"/>
    </source>
</evidence>
<evidence type="ECO:0000256" key="11">
    <source>
        <dbReference type="ARBA" id="ARBA00022741"/>
    </source>
</evidence>
<dbReference type="GO" id="GO:0004326">
    <property type="term" value="F:tetrahydrofolylpolyglutamate synthase activity"/>
    <property type="evidence" value="ECO:0007669"/>
    <property type="project" value="UniProtKB-EC"/>
</dbReference>
<dbReference type="InterPro" id="IPR004101">
    <property type="entry name" value="Mur_ligase_C"/>
</dbReference>
<evidence type="ECO:0000256" key="14">
    <source>
        <dbReference type="ARBA" id="ARBA00022909"/>
    </source>
</evidence>
<dbReference type="InterPro" id="IPR013221">
    <property type="entry name" value="Mur_ligase_cen"/>
</dbReference>
<dbReference type="EC" id="6.3.2.17" evidence="7"/>
<comment type="cofactor">
    <cofactor evidence="1">
        <name>Mg(2+)</name>
        <dbReference type="ChEBI" id="CHEBI:18420"/>
    </cofactor>
</comment>
<keyword evidence="22" id="KW-1185">Reference proteome</keyword>
<evidence type="ECO:0000256" key="7">
    <source>
        <dbReference type="ARBA" id="ARBA00013025"/>
    </source>
</evidence>
<keyword evidence="13" id="KW-0460">Magnesium</keyword>
<evidence type="ECO:0000256" key="16">
    <source>
        <dbReference type="ARBA" id="ARBA00047493"/>
    </source>
</evidence>
<comment type="catalytic activity">
    <reaction evidence="17">
        <text>7,8-dihydropteroate + L-glutamate + ATP = 7,8-dihydrofolate + ADP + phosphate + H(+)</text>
        <dbReference type="Rhea" id="RHEA:23584"/>
        <dbReference type="ChEBI" id="CHEBI:15378"/>
        <dbReference type="ChEBI" id="CHEBI:17839"/>
        <dbReference type="ChEBI" id="CHEBI:29985"/>
        <dbReference type="ChEBI" id="CHEBI:30616"/>
        <dbReference type="ChEBI" id="CHEBI:43474"/>
        <dbReference type="ChEBI" id="CHEBI:57451"/>
        <dbReference type="ChEBI" id="CHEBI:456216"/>
        <dbReference type="EC" id="6.3.2.12"/>
    </reaction>
</comment>
<sequence>MDYQEALNYIHGTYKFGSKLGLENIKTLLQELGNPEKGLKVIHVAGTNGKGSTCSMIQSVLIEAGYKVGLYTSPYIERFNERIRINTRNIEDQELANITEQVKKAVERMLKEGFQHPTEFEIVTAIALLYYQEQKVDFVILEVGLGGRLDATNVISDPLLTIITPIDYDHMTYLGNTLEAIAGEKAGIIKKGKPVITGFQHEEALKIIEEKALLLEAPFYQVVPKQFEIHESHLKSQTFSVTLFQQSYRQITIALPGLHQVENSMLALTALKILEKEGHFEIRDQELRKGLRNVRWIGRLEVIHDDPMVLIDGAHNLQGAKALSKSIELLLKNRSITWVVGMLEDKDIDSVLNLLLPKVDQVIVTEPDCHRAMRGEILAEKIRQNHSKVSIEPKIEKAVTKALEITDKSDVILCAGSLYMLGAIRSLFQPENN</sequence>
<dbReference type="GO" id="GO:0005524">
    <property type="term" value="F:ATP binding"/>
    <property type="evidence" value="ECO:0007669"/>
    <property type="project" value="UniProtKB-KW"/>
</dbReference>
<dbReference type="InterPro" id="IPR018109">
    <property type="entry name" value="Folylpolyglutamate_synth_CS"/>
</dbReference>
<dbReference type="FunFam" id="3.40.1190.10:FF:000004">
    <property type="entry name" value="Dihydrofolate synthase/folylpolyglutamate synthase"/>
    <property type="match status" value="1"/>
</dbReference>
<dbReference type="RefSeq" id="WP_093310826.1">
    <property type="nucleotide sequence ID" value="NZ_FNPV01000002.1"/>
</dbReference>
<dbReference type="PANTHER" id="PTHR11136">
    <property type="entry name" value="FOLYLPOLYGLUTAMATE SYNTHASE-RELATED"/>
    <property type="match status" value="1"/>
</dbReference>
<evidence type="ECO:0000256" key="8">
    <source>
        <dbReference type="ARBA" id="ARBA00019357"/>
    </source>
</evidence>
<dbReference type="STRING" id="159292.SAMN05192546_102113"/>
<feature type="domain" description="Mur ligase central" evidence="20">
    <location>
        <begin position="44"/>
        <end position="270"/>
    </location>
</feature>
<evidence type="ECO:0000256" key="12">
    <source>
        <dbReference type="ARBA" id="ARBA00022840"/>
    </source>
</evidence>
<comment type="subunit">
    <text evidence="5">Monomer.</text>
</comment>
<proteinExistence type="inferred from homology"/>
<dbReference type="GO" id="GO:0046872">
    <property type="term" value="F:metal ion binding"/>
    <property type="evidence" value="ECO:0007669"/>
    <property type="project" value="UniProtKB-KW"/>
</dbReference>
<protein>
    <recommendedName>
        <fullName evidence="8">Dihydrofolate synthase/folylpolyglutamate synthase</fullName>
        <ecNumber evidence="6">6.3.2.12</ecNumber>
        <ecNumber evidence="7">6.3.2.17</ecNumber>
    </recommendedName>
    <alternativeName>
        <fullName evidence="15">Tetrahydrofolylpolyglutamate synthase</fullName>
    </alternativeName>
</protein>
<evidence type="ECO:0000256" key="15">
    <source>
        <dbReference type="ARBA" id="ARBA00030592"/>
    </source>
</evidence>
<dbReference type="NCBIfam" id="TIGR01499">
    <property type="entry name" value="folC"/>
    <property type="match status" value="1"/>
</dbReference>
<dbReference type="PANTHER" id="PTHR11136:SF0">
    <property type="entry name" value="DIHYDROFOLATE SYNTHETASE-RELATED"/>
    <property type="match status" value="1"/>
</dbReference>
<comment type="catalytic activity">
    <reaction evidence="16">
        <text>(6S)-5,6,7,8-tetrahydrofolyl-(gamma-L-Glu)(n) + L-glutamate + ATP = (6S)-5,6,7,8-tetrahydrofolyl-(gamma-L-Glu)(n+1) + ADP + phosphate + H(+)</text>
        <dbReference type="Rhea" id="RHEA:10580"/>
        <dbReference type="Rhea" id="RHEA-COMP:14738"/>
        <dbReference type="Rhea" id="RHEA-COMP:14740"/>
        <dbReference type="ChEBI" id="CHEBI:15378"/>
        <dbReference type="ChEBI" id="CHEBI:29985"/>
        <dbReference type="ChEBI" id="CHEBI:30616"/>
        <dbReference type="ChEBI" id="CHEBI:43474"/>
        <dbReference type="ChEBI" id="CHEBI:141005"/>
        <dbReference type="ChEBI" id="CHEBI:456216"/>
        <dbReference type="EC" id="6.3.2.17"/>
    </reaction>
</comment>
<comment type="pathway">
    <text evidence="2">Cofactor biosynthesis; tetrahydrofolate biosynthesis; 7,8-dihydrofolate from 2-amino-4-hydroxy-6-hydroxymethyl-7,8-dihydropteridine diphosphate and 4-aminobenzoate: step 2/2.</text>
</comment>
<evidence type="ECO:0000256" key="13">
    <source>
        <dbReference type="ARBA" id="ARBA00022842"/>
    </source>
</evidence>
<evidence type="ECO:0000256" key="17">
    <source>
        <dbReference type="ARBA" id="ARBA00049161"/>
    </source>
</evidence>
<evidence type="ECO:0000313" key="22">
    <source>
        <dbReference type="Proteomes" id="UP000199230"/>
    </source>
</evidence>
<feature type="domain" description="Mur ligase C-terminal" evidence="19">
    <location>
        <begin position="298"/>
        <end position="417"/>
    </location>
</feature>
<gene>
    <name evidence="21" type="ORF">SAMN05192546_102113</name>
</gene>
<evidence type="ECO:0000256" key="3">
    <source>
        <dbReference type="ARBA" id="ARBA00005150"/>
    </source>
</evidence>
<dbReference type="Pfam" id="PF02875">
    <property type="entry name" value="Mur_ligase_C"/>
    <property type="match status" value="1"/>
</dbReference>
<evidence type="ECO:0000256" key="5">
    <source>
        <dbReference type="ARBA" id="ARBA00011245"/>
    </source>
</evidence>
<dbReference type="PROSITE" id="PS01011">
    <property type="entry name" value="FOLYLPOLYGLU_SYNT_1"/>
    <property type="match status" value="1"/>
</dbReference>
<evidence type="ECO:0000256" key="4">
    <source>
        <dbReference type="ARBA" id="ARBA00008276"/>
    </source>
</evidence>
<evidence type="ECO:0000256" key="18">
    <source>
        <dbReference type="PIRNR" id="PIRNR001563"/>
    </source>
</evidence>
<evidence type="ECO:0000256" key="6">
    <source>
        <dbReference type="ARBA" id="ARBA00013023"/>
    </source>
</evidence>
<dbReference type="SUPFAM" id="SSF53244">
    <property type="entry name" value="MurD-like peptide ligases, peptide-binding domain"/>
    <property type="match status" value="1"/>
</dbReference>
<evidence type="ECO:0000256" key="10">
    <source>
        <dbReference type="ARBA" id="ARBA00022723"/>
    </source>
</evidence>
<dbReference type="InterPro" id="IPR036565">
    <property type="entry name" value="Mur-like_cat_sf"/>
</dbReference>
<dbReference type="PIRSF" id="PIRSF001563">
    <property type="entry name" value="Folylpolyglu_synth"/>
    <property type="match status" value="1"/>
</dbReference>
<dbReference type="SUPFAM" id="SSF53623">
    <property type="entry name" value="MurD-like peptide ligases, catalytic domain"/>
    <property type="match status" value="1"/>
</dbReference>
<dbReference type="Pfam" id="PF08245">
    <property type="entry name" value="Mur_ligase_M"/>
    <property type="match status" value="1"/>
</dbReference>
<name>A0A1H3JU56_9FIRM</name>
<accession>A0A1H3JU56</accession>
<dbReference type="InterPro" id="IPR036615">
    <property type="entry name" value="Mur_ligase_C_dom_sf"/>
</dbReference>
<dbReference type="GO" id="GO:0046656">
    <property type="term" value="P:folic acid biosynthetic process"/>
    <property type="evidence" value="ECO:0007669"/>
    <property type="project" value="UniProtKB-KW"/>
</dbReference>
<dbReference type="EC" id="6.3.2.12" evidence="6"/>
<evidence type="ECO:0000256" key="2">
    <source>
        <dbReference type="ARBA" id="ARBA00004799"/>
    </source>
</evidence>
<evidence type="ECO:0000259" key="20">
    <source>
        <dbReference type="Pfam" id="PF08245"/>
    </source>
</evidence>
<evidence type="ECO:0000313" key="21">
    <source>
        <dbReference type="EMBL" id="SDY43487.1"/>
    </source>
</evidence>
<dbReference type="Gene3D" id="3.90.190.20">
    <property type="entry name" value="Mur ligase, C-terminal domain"/>
    <property type="match status" value="1"/>
</dbReference>
<comment type="similarity">
    <text evidence="4 18">Belongs to the folylpolyglutamate synthase family.</text>
</comment>
<keyword evidence="10" id="KW-0479">Metal-binding</keyword>
<dbReference type="Proteomes" id="UP000199230">
    <property type="component" value="Unassembled WGS sequence"/>
</dbReference>
<dbReference type="EMBL" id="FNPV01000002">
    <property type="protein sequence ID" value="SDY43487.1"/>
    <property type="molecule type" value="Genomic_DNA"/>
</dbReference>
<organism evidence="21 22">
    <name type="scientific">Tindallia californiensis</name>
    <dbReference type="NCBI Taxonomy" id="159292"/>
    <lineage>
        <taxon>Bacteria</taxon>
        <taxon>Bacillati</taxon>
        <taxon>Bacillota</taxon>
        <taxon>Clostridia</taxon>
        <taxon>Peptostreptococcales</taxon>
        <taxon>Tindalliaceae</taxon>
        <taxon>Tindallia</taxon>
    </lineage>
</organism>
<evidence type="ECO:0000256" key="9">
    <source>
        <dbReference type="ARBA" id="ARBA00022598"/>
    </source>
</evidence>
<dbReference type="OrthoDB" id="9809356at2"/>
<comment type="pathway">
    <text evidence="3">Cofactor biosynthesis; tetrahydrofolylpolyglutamate biosynthesis.</text>
</comment>